<dbReference type="VEuPathDB" id="FungiDB:MPH_10462"/>
<evidence type="ECO:0000313" key="3">
    <source>
        <dbReference type="Proteomes" id="UP000007129"/>
    </source>
</evidence>
<name>K2S6E5_MACPH</name>
<sequence length="133" mass="14626">MNDYRNANAARFRDLDSKLERITGPNDHANITARPSRPLPSASAKPTHLSKLRYSIGIIGVSLEKALAASRLCPLHPLPLGLDRSFPLHLHLPAFSRTPCRAHYSGLLRLLPPWGECGAISPSTGHRHDVVRT</sequence>
<evidence type="ECO:0000256" key="1">
    <source>
        <dbReference type="SAM" id="MobiDB-lite"/>
    </source>
</evidence>
<evidence type="ECO:0000313" key="2">
    <source>
        <dbReference type="EMBL" id="EKG12345.1"/>
    </source>
</evidence>
<reference evidence="2 3" key="1">
    <citation type="journal article" date="2012" name="BMC Genomics">
        <title>Tools to kill: Genome of one of the most destructive plant pathogenic fungi Macrophomina phaseolina.</title>
        <authorList>
            <person name="Islam M.S."/>
            <person name="Haque M.S."/>
            <person name="Islam M.M."/>
            <person name="Emdad E.M."/>
            <person name="Halim A."/>
            <person name="Hossen Q.M.M."/>
            <person name="Hossain M.Z."/>
            <person name="Ahmed B."/>
            <person name="Rahim S."/>
            <person name="Rahman M.S."/>
            <person name="Alam M.M."/>
            <person name="Hou S."/>
            <person name="Wan X."/>
            <person name="Saito J.A."/>
            <person name="Alam M."/>
        </authorList>
    </citation>
    <scope>NUCLEOTIDE SEQUENCE [LARGE SCALE GENOMIC DNA]</scope>
    <source>
        <strain evidence="2 3">MS6</strain>
    </source>
</reference>
<dbReference type="Proteomes" id="UP000007129">
    <property type="component" value="Unassembled WGS sequence"/>
</dbReference>
<proteinExistence type="predicted"/>
<dbReference type="AlphaFoldDB" id="K2S6E5"/>
<dbReference type="EMBL" id="AHHD01000451">
    <property type="protein sequence ID" value="EKG12345.1"/>
    <property type="molecule type" value="Genomic_DNA"/>
</dbReference>
<organism evidence="2 3">
    <name type="scientific">Macrophomina phaseolina (strain MS6)</name>
    <name type="common">Charcoal rot fungus</name>
    <dbReference type="NCBI Taxonomy" id="1126212"/>
    <lineage>
        <taxon>Eukaryota</taxon>
        <taxon>Fungi</taxon>
        <taxon>Dikarya</taxon>
        <taxon>Ascomycota</taxon>
        <taxon>Pezizomycotina</taxon>
        <taxon>Dothideomycetes</taxon>
        <taxon>Dothideomycetes incertae sedis</taxon>
        <taxon>Botryosphaeriales</taxon>
        <taxon>Botryosphaeriaceae</taxon>
        <taxon>Macrophomina</taxon>
    </lineage>
</organism>
<feature type="region of interest" description="Disordered" evidence="1">
    <location>
        <begin position="23"/>
        <end position="45"/>
    </location>
</feature>
<dbReference type="InParanoid" id="K2S6E5"/>
<comment type="caution">
    <text evidence="2">The sequence shown here is derived from an EMBL/GenBank/DDBJ whole genome shotgun (WGS) entry which is preliminary data.</text>
</comment>
<gene>
    <name evidence="2" type="ORF">MPH_10462</name>
</gene>
<accession>K2S6E5</accession>
<dbReference type="HOGENOM" id="CLU_1907100_0_0_1"/>
<protein>
    <submittedName>
        <fullName evidence="2">Uncharacterized protein</fullName>
    </submittedName>
</protein>